<dbReference type="GeneID" id="25564389"/>
<evidence type="ECO:0000256" key="2">
    <source>
        <dbReference type="ARBA" id="ARBA00022801"/>
    </source>
</evidence>
<organism evidence="4 5">
    <name type="scientific">Thecamonas trahens ATCC 50062</name>
    <dbReference type="NCBI Taxonomy" id="461836"/>
    <lineage>
        <taxon>Eukaryota</taxon>
        <taxon>Apusozoa</taxon>
        <taxon>Apusomonadida</taxon>
        <taxon>Apusomonadidae</taxon>
        <taxon>Thecamonas</taxon>
    </lineage>
</organism>
<sequence>MAADPLELAELLRYPSSSSGEHRASLFIVHGLGDSARGWAPPGRQLAAAFPGLHVILPTAPNQPVTINGGARCPSWYDIYGLGADDKIDIEGLDAAAAAIVPLMEAEAEKVGWENVGLMGFSQGGVVTLHVMLSGKVPKIGAFIALSAYLPRSFDDHGIPSVDDSVAADSSLRTPLFHGHGDFDMVVKYEWGKATADLLTSLNLPLTFETYEGMGHSLCDLELVDIKAFVRKHLIRDDA</sequence>
<gene>
    <name evidence="4" type="ORF">AMSG_04870</name>
</gene>
<dbReference type="Pfam" id="PF02230">
    <property type="entry name" value="Abhydrolase_2"/>
    <property type="match status" value="1"/>
</dbReference>
<dbReference type="PANTHER" id="PTHR10655:SF17">
    <property type="entry name" value="LYSOPHOSPHOLIPASE-LIKE PROTEIN 1"/>
    <property type="match status" value="1"/>
</dbReference>
<dbReference type="SUPFAM" id="SSF53474">
    <property type="entry name" value="alpha/beta-Hydrolases"/>
    <property type="match status" value="1"/>
</dbReference>
<feature type="domain" description="Phospholipase/carboxylesterase/thioesterase" evidence="3">
    <location>
        <begin position="18"/>
        <end position="233"/>
    </location>
</feature>
<dbReference type="GO" id="GO:0005737">
    <property type="term" value="C:cytoplasm"/>
    <property type="evidence" value="ECO:0007669"/>
    <property type="project" value="TreeGrafter"/>
</dbReference>
<keyword evidence="5" id="KW-1185">Reference proteome</keyword>
<keyword evidence="2" id="KW-0378">Hydrolase</keyword>
<dbReference type="Gene3D" id="3.40.50.1820">
    <property type="entry name" value="alpha/beta hydrolase"/>
    <property type="match status" value="1"/>
</dbReference>
<dbReference type="GO" id="GO:0008474">
    <property type="term" value="F:palmitoyl-(protein) hydrolase activity"/>
    <property type="evidence" value="ECO:0007669"/>
    <property type="project" value="TreeGrafter"/>
</dbReference>
<dbReference type="InterPro" id="IPR050565">
    <property type="entry name" value="LYPA1-2/EST-like"/>
</dbReference>
<dbReference type="PANTHER" id="PTHR10655">
    <property type="entry name" value="LYSOPHOSPHOLIPASE-RELATED"/>
    <property type="match status" value="1"/>
</dbReference>
<dbReference type="AlphaFoldDB" id="A0A0L0D7Q7"/>
<evidence type="ECO:0000256" key="1">
    <source>
        <dbReference type="ARBA" id="ARBA00006499"/>
    </source>
</evidence>
<accession>A0A0L0D7Q7</accession>
<evidence type="ECO:0000313" key="5">
    <source>
        <dbReference type="Proteomes" id="UP000054408"/>
    </source>
</evidence>
<reference evidence="4 5" key="1">
    <citation type="submission" date="2010-05" db="EMBL/GenBank/DDBJ databases">
        <title>The Genome Sequence of Thecamonas trahens ATCC 50062.</title>
        <authorList>
            <consortium name="The Broad Institute Genome Sequencing Platform"/>
            <person name="Russ C."/>
            <person name="Cuomo C."/>
            <person name="Shea T."/>
            <person name="Young S.K."/>
            <person name="Zeng Q."/>
            <person name="Koehrsen M."/>
            <person name="Haas B."/>
            <person name="Borodovsky M."/>
            <person name="Guigo R."/>
            <person name="Alvarado L."/>
            <person name="Berlin A."/>
            <person name="Bochicchio J."/>
            <person name="Borenstein D."/>
            <person name="Chapman S."/>
            <person name="Chen Z."/>
            <person name="Freedman E."/>
            <person name="Gellesch M."/>
            <person name="Goldberg J."/>
            <person name="Griggs A."/>
            <person name="Gujja S."/>
            <person name="Heilman E."/>
            <person name="Heiman D."/>
            <person name="Hepburn T."/>
            <person name="Howarth C."/>
            <person name="Jen D."/>
            <person name="Larson L."/>
            <person name="Mehta T."/>
            <person name="Park D."/>
            <person name="Pearson M."/>
            <person name="Roberts A."/>
            <person name="Saif S."/>
            <person name="Shenoy N."/>
            <person name="Sisk P."/>
            <person name="Stolte C."/>
            <person name="Sykes S."/>
            <person name="Thomson T."/>
            <person name="Walk T."/>
            <person name="White J."/>
            <person name="Yandava C."/>
            <person name="Burger G."/>
            <person name="Gray M.W."/>
            <person name="Holland P.W.H."/>
            <person name="King N."/>
            <person name="Lang F.B.F."/>
            <person name="Roger A.J."/>
            <person name="Ruiz-Trillo I."/>
            <person name="Lander E."/>
            <person name="Nusbaum C."/>
        </authorList>
    </citation>
    <scope>NUCLEOTIDE SEQUENCE [LARGE SCALE GENOMIC DNA]</scope>
    <source>
        <strain evidence="4 5">ATCC 50062</strain>
    </source>
</reference>
<name>A0A0L0D7Q7_THETB</name>
<proteinExistence type="inferred from homology"/>
<dbReference type="OMA" id="TSARQIC"/>
<comment type="similarity">
    <text evidence="1">Belongs to the AB hydrolase superfamily. AB hydrolase 2 family.</text>
</comment>
<evidence type="ECO:0000313" key="4">
    <source>
        <dbReference type="EMBL" id="KNC48422.1"/>
    </source>
</evidence>
<evidence type="ECO:0000259" key="3">
    <source>
        <dbReference type="Pfam" id="PF02230"/>
    </source>
</evidence>
<dbReference type="RefSeq" id="XP_013758539.1">
    <property type="nucleotide sequence ID" value="XM_013903085.1"/>
</dbReference>
<dbReference type="InterPro" id="IPR029058">
    <property type="entry name" value="AB_hydrolase_fold"/>
</dbReference>
<dbReference type="InterPro" id="IPR003140">
    <property type="entry name" value="PLipase/COase/thioEstase"/>
</dbReference>
<dbReference type="eggNOG" id="KOG2112">
    <property type="taxonomic scope" value="Eukaryota"/>
</dbReference>
<dbReference type="STRING" id="461836.A0A0L0D7Q7"/>
<dbReference type="EMBL" id="GL349451">
    <property type="protein sequence ID" value="KNC48422.1"/>
    <property type="molecule type" value="Genomic_DNA"/>
</dbReference>
<protein>
    <submittedName>
        <fullName evidence="4">Lysophospholipase</fullName>
    </submittedName>
</protein>
<dbReference type="OrthoDB" id="2418081at2759"/>
<dbReference type="Proteomes" id="UP000054408">
    <property type="component" value="Unassembled WGS sequence"/>
</dbReference>
<dbReference type="GO" id="GO:0052689">
    <property type="term" value="F:carboxylic ester hydrolase activity"/>
    <property type="evidence" value="ECO:0007669"/>
    <property type="project" value="TreeGrafter"/>
</dbReference>